<comment type="subcellular location">
    <subcellularLocation>
        <location evidence="1">Virion</location>
    </subcellularLocation>
</comment>
<evidence type="ECO:0000313" key="6">
    <source>
        <dbReference type="Proteomes" id="UP000591929"/>
    </source>
</evidence>
<name>A0A841Y8Y2_9LIST</name>
<evidence type="ECO:0000256" key="2">
    <source>
        <dbReference type="SAM" id="Coils"/>
    </source>
</evidence>
<dbReference type="RefSeq" id="WP_185377666.1">
    <property type="nucleotide sequence ID" value="NZ_JAARPL010000010.1"/>
</dbReference>
<dbReference type="SUPFAM" id="SSF56563">
    <property type="entry name" value="Major capsid protein gp5"/>
    <property type="match status" value="1"/>
</dbReference>
<evidence type="ECO:0000256" key="3">
    <source>
        <dbReference type="SAM" id="MobiDB-lite"/>
    </source>
</evidence>
<keyword evidence="2" id="KW-0175">Coiled coil</keyword>
<evidence type="ECO:0000313" key="5">
    <source>
        <dbReference type="EMBL" id="MBC1373366.1"/>
    </source>
</evidence>
<organism evidence="5 6">
    <name type="scientific">Listeria booriae</name>
    <dbReference type="NCBI Taxonomy" id="1552123"/>
    <lineage>
        <taxon>Bacteria</taxon>
        <taxon>Bacillati</taxon>
        <taxon>Bacillota</taxon>
        <taxon>Bacilli</taxon>
        <taxon>Bacillales</taxon>
        <taxon>Listeriaceae</taxon>
        <taxon>Listeria</taxon>
    </lineage>
</organism>
<gene>
    <name evidence="5" type="ORF">HB847_13385</name>
</gene>
<feature type="compositionally biased region" description="Acidic residues" evidence="3">
    <location>
        <begin position="69"/>
        <end position="78"/>
    </location>
</feature>
<dbReference type="InterPro" id="IPR054612">
    <property type="entry name" value="Phage_capsid-like_C"/>
</dbReference>
<evidence type="ECO:0000256" key="1">
    <source>
        <dbReference type="ARBA" id="ARBA00004328"/>
    </source>
</evidence>
<feature type="coiled-coil region" evidence="2">
    <location>
        <begin position="39"/>
        <end position="66"/>
    </location>
</feature>
<sequence length="384" mass="42267">MFKEKIKALLKSIGEKREAINAQVTEALKSADAGDLDKAKEIKGKIDAAKTDLAALEGELKDYQEIDGLEELQDEEGEDRGLGNKKHRKILDDDTGADDFEHFIRTKGAEKRDLTTINTSVVVPVDVVNQVMELKQTEVDLSQLVTVQPVGAGSGKFPIAKRTSAILATKEELEEIAKVDDPMFTDVEYKVETRIGQIVLSNELIEDSAIDIKGYVKKQMNRMIVNTNNANIIAKLSKFKKIAGSSTDDIKAVFNIELDPALTKVVLTNQDAFNWLDTQKDSNGKYLLQPDLTASSGKSLFGSPVEVVSNALLKSGGTQAAPKYPIIVGDLKEGVALFLRSEITAEWEKFDRYSQGLSVGVRNDYQQIDEDAVRYIEIDPSVAV</sequence>
<feature type="domain" description="Phage capsid-like C-terminal" evidence="4">
    <location>
        <begin position="120"/>
        <end position="376"/>
    </location>
</feature>
<dbReference type="AlphaFoldDB" id="A0A841Y8Y2"/>
<dbReference type="Pfam" id="PF05065">
    <property type="entry name" value="Phage_capsid"/>
    <property type="match status" value="1"/>
</dbReference>
<accession>A0A841Y8Y2</accession>
<dbReference type="EMBL" id="JAARPL010000010">
    <property type="protein sequence ID" value="MBC1373366.1"/>
    <property type="molecule type" value="Genomic_DNA"/>
</dbReference>
<comment type="caution">
    <text evidence="5">The sequence shown here is derived from an EMBL/GenBank/DDBJ whole genome shotgun (WGS) entry which is preliminary data.</text>
</comment>
<evidence type="ECO:0000259" key="4">
    <source>
        <dbReference type="Pfam" id="PF05065"/>
    </source>
</evidence>
<dbReference type="Proteomes" id="UP000591929">
    <property type="component" value="Unassembled WGS sequence"/>
</dbReference>
<dbReference type="NCBIfam" id="TIGR01554">
    <property type="entry name" value="major_cap_HK97"/>
    <property type="match status" value="1"/>
</dbReference>
<proteinExistence type="predicted"/>
<protein>
    <submittedName>
        <fullName evidence="5">Phage major capsid protein</fullName>
    </submittedName>
</protein>
<dbReference type="InterPro" id="IPR024455">
    <property type="entry name" value="Phage_capsid"/>
</dbReference>
<feature type="region of interest" description="Disordered" evidence="3">
    <location>
        <begin position="69"/>
        <end position="88"/>
    </location>
</feature>
<reference evidence="5 6" key="1">
    <citation type="submission" date="2020-03" db="EMBL/GenBank/DDBJ databases">
        <title>Soil Listeria distribution.</title>
        <authorList>
            <person name="Liao J."/>
            <person name="Wiedmann M."/>
        </authorList>
    </citation>
    <scope>NUCLEOTIDE SEQUENCE [LARGE SCALE GENOMIC DNA]</scope>
    <source>
        <strain evidence="5 6">FSL L7-1681</strain>
    </source>
</reference>
<dbReference type="Gene3D" id="3.30.2320.10">
    <property type="entry name" value="hypothetical protein PF0899 domain"/>
    <property type="match status" value="1"/>
</dbReference>